<keyword evidence="4" id="KW-0460">Magnesium</keyword>
<evidence type="ECO:0000313" key="7">
    <source>
        <dbReference type="Proteomes" id="UP001344447"/>
    </source>
</evidence>
<dbReference type="GO" id="GO:0005794">
    <property type="term" value="C:Golgi apparatus"/>
    <property type="evidence" value="ECO:0007669"/>
    <property type="project" value="TreeGrafter"/>
</dbReference>
<dbReference type="GO" id="GO:0046872">
    <property type="term" value="F:metal ion binding"/>
    <property type="evidence" value="ECO:0007669"/>
    <property type="project" value="UniProtKB-KW"/>
</dbReference>
<dbReference type="GO" id="GO:0034067">
    <property type="term" value="P:protein localization to Golgi apparatus"/>
    <property type="evidence" value="ECO:0007669"/>
    <property type="project" value="TreeGrafter"/>
</dbReference>
<feature type="binding site" evidence="3">
    <location>
        <begin position="133"/>
        <end position="136"/>
    </location>
    <ligand>
        <name>GTP</name>
        <dbReference type="ChEBI" id="CHEBI:37565"/>
    </ligand>
</feature>
<evidence type="ECO:0000256" key="2">
    <source>
        <dbReference type="ARBA" id="ARBA00023134"/>
    </source>
</evidence>
<dbReference type="GO" id="GO:0006886">
    <property type="term" value="P:intracellular protein transport"/>
    <property type="evidence" value="ECO:0007669"/>
    <property type="project" value="TreeGrafter"/>
</dbReference>
<dbReference type="SMART" id="SM00178">
    <property type="entry name" value="SAR"/>
    <property type="match status" value="1"/>
</dbReference>
<dbReference type="SUPFAM" id="SSF52540">
    <property type="entry name" value="P-loop containing nucleoside triphosphate hydrolases"/>
    <property type="match status" value="1"/>
</dbReference>
<dbReference type="FunFam" id="3.40.50.300:FF:001692">
    <property type="entry name" value="Unplaced genomic scaffold supercont2.18, whole genome shotgun sequence"/>
    <property type="match status" value="1"/>
</dbReference>
<dbReference type="CDD" id="cd04160">
    <property type="entry name" value="Arfrp1"/>
    <property type="match status" value="1"/>
</dbReference>
<keyword evidence="4" id="KW-0479">Metal-binding</keyword>
<dbReference type="InterPro" id="IPR006689">
    <property type="entry name" value="Small_GTPase_ARF/SAR"/>
</dbReference>
<dbReference type="Pfam" id="PF00025">
    <property type="entry name" value="Arf"/>
    <property type="match status" value="1"/>
</dbReference>
<name>A0AAN7YV61_9MYCE</name>
<feature type="binding site" evidence="4">
    <location>
        <position position="55"/>
    </location>
    <ligand>
        <name>Mg(2+)</name>
        <dbReference type="ChEBI" id="CHEBI:18420"/>
    </ligand>
</feature>
<feature type="binding site" evidence="3">
    <location>
        <position position="77"/>
    </location>
    <ligand>
        <name>GTP</name>
        <dbReference type="ChEBI" id="CHEBI:37565"/>
    </ligand>
</feature>
<evidence type="ECO:0000256" key="1">
    <source>
        <dbReference type="ARBA" id="ARBA00022741"/>
    </source>
</evidence>
<dbReference type="EMBL" id="JAVFKY010000002">
    <property type="protein sequence ID" value="KAK5581311.1"/>
    <property type="molecule type" value="Genomic_DNA"/>
</dbReference>
<keyword evidence="7" id="KW-1185">Reference proteome</keyword>
<dbReference type="Proteomes" id="UP001344447">
    <property type="component" value="Unassembled WGS sequence"/>
</dbReference>
<dbReference type="InterPro" id="IPR027417">
    <property type="entry name" value="P-loop_NTPase"/>
</dbReference>
<gene>
    <name evidence="6" type="ORF">RB653_001342</name>
</gene>
<comment type="similarity">
    <text evidence="5">Belongs to the small GTPase superfamily. Arf family.</text>
</comment>
<feature type="binding site" evidence="4">
    <location>
        <position position="31"/>
    </location>
    <ligand>
        <name>Mg(2+)</name>
        <dbReference type="ChEBI" id="CHEBI:18420"/>
    </ligand>
</feature>
<dbReference type="SMART" id="SM00177">
    <property type="entry name" value="ARF"/>
    <property type="match status" value="1"/>
</dbReference>
<proteinExistence type="inferred from homology"/>
<evidence type="ECO:0000256" key="3">
    <source>
        <dbReference type="PIRSR" id="PIRSR606689-1"/>
    </source>
</evidence>
<dbReference type="GO" id="GO:0005525">
    <property type="term" value="F:GTP binding"/>
    <property type="evidence" value="ECO:0007669"/>
    <property type="project" value="UniProtKB-KW"/>
</dbReference>
<evidence type="ECO:0000256" key="5">
    <source>
        <dbReference type="RuleBase" id="RU003925"/>
    </source>
</evidence>
<keyword evidence="1 3" id="KW-0547">Nucleotide-binding</keyword>
<dbReference type="GO" id="GO:0003924">
    <property type="term" value="F:GTPase activity"/>
    <property type="evidence" value="ECO:0007669"/>
    <property type="project" value="InterPro"/>
</dbReference>
<feature type="binding site" evidence="3">
    <location>
        <begin position="24"/>
        <end position="31"/>
    </location>
    <ligand>
        <name>GTP</name>
        <dbReference type="ChEBI" id="CHEBI:37565"/>
    </ligand>
</feature>
<accession>A0AAN7YV61</accession>
<sequence>MYSLFVGLWKYLFSKNEYFILILGLDNSGKTTLLEQIKTKYTKIPGLPPHRIVPTVGLNIARTQYQDIKLIYWDLGGQTQLRTIWNKFFSDVHAIIYVVDSSDKERFNESRDELEIVINDSKLKDVPLLLFFNKQDLPDAESIEYLSSVFKSVIQSCQLTNSNDQLSSLPSSPSPITTRNVQLQPLIACKGEGLEQGINWLSDCLRKNARTIEKSDF</sequence>
<dbReference type="InterPro" id="IPR005225">
    <property type="entry name" value="Small_GTP-bd"/>
</dbReference>
<reference evidence="6 7" key="1">
    <citation type="submission" date="2023-11" db="EMBL/GenBank/DDBJ databases">
        <title>Dfirmibasis_genome.</title>
        <authorList>
            <person name="Edelbroek B."/>
            <person name="Kjellin J."/>
            <person name="Jerlstrom-Hultqvist J."/>
            <person name="Soderbom F."/>
        </authorList>
    </citation>
    <scope>NUCLEOTIDE SEQUENCE [LARGE SCALE GENOMIC DNA]</scope>
    <source>
        <strain evidence="6 7">TNS-C-14</strain>
    </source>
</reference>
<dbReference type="PANTHER" id="PTHR45909:SF1">
    <property type="entry name" value="ADP-RIBOSYLATION FACTOR-RELATED PROTEIN 1"/>
    <property type="match status" value="1"/>
</dbReference>
<dbReference type="Gene3D" id="3.40.50.300">
    <property type="entry name" value="P-loop containing nucleotide triphosphate hydrolases"/>
    <property type="match status" value="1"/>
</dbReference>
<evidence type="ECO:0000256" key="4">
    <source>
        <dbReference type="PIRSR" id="PIRSR606689-2"/>
    </source>
</evidence>
<dbReference type="PROSITE" id="PS51417">
    <property type="entry name" value="ARF"/>
    <property type="match status" value="1"/>
</dbReference>
<dbReference type="GO" id="GO:0043001">
    <property type="term" value="P:Golgi to plasma membrane protein transport"/>
    <property type="evidence" value="ECO:0007669"/>
    <property type="project" value="TreeGrafter"/>
</dbReference>
<comment type="caution">
    <text evidence="6">The sequence shown here is derived from an EMBL/GenBank/DDBJ whole genome shotgun (WGS) entry which is preliminary data.</text>
</comment>
<dbReference type="PANTHER" id="PTHR45909">
    <property type="entry name" value="ADP-RIBOSYLATION FACTOR-RELATED PROTEIN 1"/>
    <property type="match status" value="1"/>
</dbReference>
<evidence type="ECO:0000313" key="6">
    <source>
        <dbReference type="EMBL" id="KAK5581311.1"/>
    </source>
</evidence>
<dbReference type="AlphaFoldDB" id="A0AAN7YV61"/>
<dbReference type="PRINTS" id="PR00328">
    <property type="entry name" value="SAR1GTPBP"/>
</dbReference>
<dbReference type="NCBIfam" id="TIGR00231">
    <property type="entry name" value="small_GTP"/>
    <property type="match status" value="1"/>
</dbReference>
<organism evidence="6 7">
    <name type="scientific">Dictyostelium firmibasis</name>
    <dbReference type="NCBI Taxonomy" id="79012"/>
    <lineage>
        <taxon>Eukaryota</taxon>
        <taxon>Amoebozoa</taxon>
        <taxon>Evosea</taxon>
        <taxon>Eumycetozoa</taxon>
        <taxon>Dictyostelia</taxon>
        <taxon>Dictyosteliales</taxon>
        <taxon>Dictyosteliaceae</taxon>
        <taxon>Dictyostelium</taxon>
    </lineage>
</organism>
<dbReference type="InterPro" id="IPR024156">
    <property type="entry name" value="Small_GTPase_ARF"/>
</dbReference>
<protein>
    <submittedName>
        <fullName evidence="6">Uncharacterized protein</fullName>
    </submittedName>
</protein>
<keyword evidence="2 3" id="KW-0342">GTP-binding</keyword>